<evidence type="ECO:0008006" key="4">
    <source>
        <dbReference type="Google" id="ProtNLM"/>
    </source>
</evidence>
<keyword evidence="3" id="KW-1185">Reference proteome</keyword>
<evidence type="ECO:0000313" key="2">
    <source>
        <dbReference type="EMBL" id="KEQ90150.1"/>
    </source>
</evidence>
<dbReference type="OrthoDB" id="3943268at2759"/>
<dbReference type="InParanoid" id="A0A074XXG3"/>
<feature type="transmembrane region" description="Helical" evidence="1">
    <location>
        <begin position="26"/>
        <end position="49"/>
    </location>
</feature>
<keyword evidence="1" id="KW-0812">Transmembrane</keyword>
<dbReference type="AlphaFoldDB" id="A0A074XXG3"/>
<dbReference type="InterPro" id="IPR027417">
    <property type="entry name" value="P-loop_NTPase"/>
</dbReference>
<evidence type="ECO:0000256" key="1">
    <source>
        <dbReference type="SAM" id="Phobius"/>
    </source>
</evidence>
<keyword evidence="1" id="KW-0472">Membrane</keyword>
<gene>
    <name evidence="2" type="ORF">AUEXF2481DRAFT_71882</name>
</gene>
<evidence type="ECO:0000313" key="3">
    <source>
        <dbReference type="Proteomes" id="UP000030641"/>
    </source>
</evidence>
<reference evidence="2 3" key="1">
    <citation type="journal article" date="2014" name="BMC Genomics">
        <title>Genome sequencing of four Aureobasidium pullulans varieties: biotechnological potential, stress tolerance, and description of new species.</title>
        <authorList>
            <person name="Gostin Ar C."/>
            <person name="Ohm R.A."/>
            <person name="Kogej T."/>
            <person name="Sonjak S."/>
            <person name="Turk M."/>
            <person name="Zajc J."/>
            <person name="Zalar P."/>
            <person name="Grube M."/>
            <person name="Sun H."/>
            <person name="Han J."/>
            <person name="Sharma A."/>
            <person name="Chiniquy J."/>
            <person name="Ngan C.Y."/>
            <person name="Lipzen A."/>
            <person name="Barry K."/>
            <person name="Grigoriev I.V."/>
            <person name="Gunde-Cimerman N."/>
        </authorList>
    </citation>
    <scope>NUCLEOTIDE SEQUENCE [LARGE SCALE GENOMIC DNA]</scope>
    <source>
        <strain evidence="2 3">EXF-2481</strain>
    </source>
</reference>
<accession>A0A074XXG3</accession>
<organism evidence="2 3">
    <name type="scientific">Aureobasidium subglaciale (strain EXF-2481)</name>
    <name type="common">Aureobasidium pullulans var. subglaciale</name>
    <dbReference type="NCBI Taxonomy" id="1043005"/>
    <lineage>
        <taxon>Eukaryota</taxon>
        <taxon>Fungi</taxon>
        <taxon>Dikarya</taxon>
        <taxon>Ascomycota</taxon>
        <taxon>Pezizomycotina</taxon>
        <taxon>Dothideomycetes</taxon>
        <taxon>Dothideomycetidae</taxon>
        <taxon>Dothideales</taxon>
        <taxon>Saccotheciaceae</taxon>
        <taxon>Aureobasidium</taxon>
    </lineage>
</organism>
<dbReference type="EMBL" id="KL584807">
    <property type="protein sequence ID" value="KEQ90150.1"/>
    <property type="molecule type" value="Genomic_DNA"/>
</dbReference>
<keyword evidence="1" id="KW-1133">Transmembrane helix</keyword>
<dbReference type="Proteomes" id="UP000030641">
    <property type="component" value="Unassembled WGS sequence"/>
</dbReference>
<dbReference type="RefSeq" id="XP_013338635.1">
    <property type="nucleotide sequence ID" value="XM_013483181.1"/>
</dbReference>
<feature type="non-terminal residue" evidence="2">
    <location>
        <position position="1"/>
    </location>
</feature>
<dbReference type="HOGENOM" id="CLU_3037805_0_0_1"/>
<name>A0A074XXG3_AURSE</name>
<sequence length="58" mass="6378">RLVLEAVIGGHPRILAIIKTGRGKSLFFILLAVSLKEGVTIVIVPLNLLRDDLIDRCK</sequence>
<dbReference type="GeneID" id="25371109"/>
<dbReference type="Gene3D" id="3.40.50.300">
    <property type="entry name" value="P-loop containing nucleotide triphosphate hydrolases"/>
    <property type="match status" value="1"/>
</dbReference>
<protein>
    <recommendedName>
        <fullName evidence="4">DEAD/DEAH box helicase domain-containing protein</fullName>
    </recommendedName>
</protein>
<dbReference type="SUPFAM" id="SSF52540">
    <property type="entry name" value="P-loop containing nucleoside triphosphate hydrolases"/>
    <property type="match status" value="1"/>
</dbReference>
<proteinExistence type="predicted"/>